<name>V6KZA4_STRRC</name>
<organism evidence="1 2">
    <name type="scientific">Streptomyces roseochromogenus subsp. oscitans DS 12.976</name>
    <dbReference type="NCBI Taxonomy" id="1352936"/>
    <lineage>
        <taxon>Bacteria</taxon>
        <taxon>Bacillati</taxon>
        <taxon>Actinomycetota</taxon>
        <taxon>Actinomycetes</taxon>
        <taxon>Kitasatosporales</taxon>
        <taxon>Streptomycetaceae</taxon>
        <taxon>Streptomyces</taxon>
    </lineage>
</organism>
<evidence type="ECO:0000313" key="1">
    <source>
        <dbReference type="EMBL" id="EST36771.1"/>
    </source>
</evidence>
<dbReference type="Proteomes" id="UP000017984">
    <property type="component" value="Chromosome"/>
</dbReference>
<proteinExistence type="predicted"/>
<comment type="caution">
    <text evidence="1">The sequence shown here is derived from an EMBL/GenBank/DDBJ whole genome shotgun (WGS) entry which is preliminary data.</text>
</comment>
<dbReference type="AlphaFoldDB" id="V6KZA4"/>
<dbReference type="PATRIC" id="fig|1352936.5.peg.142"/>
<protein>
    <submittedName>
        <fullName evidence="1">Uncharacterized protein</fullName>
    </submittedName>
</protein>
<keyword evidence="2" id="KW-1185">Reference proteome</keyword>
<evidence type="ECO:0000313" key="2">
    <source>
        <dbReference type="Proteomes" id="UP000017984"/>
    </source>
</evidence>
<accession>V6KZA4</accession>
<dbReference type="HOGENOM" id="CLU_3123362_0_0_11"/>
<dbReference type="EMBL" id="AWQX01000005">
    <property type="protein sequence ID" value="EST36771.1"/>
    <property type="molecule type" value="Genomic_DNA"/>
</dbReference>
<sequence>MKAMPAEQRLNSDGFVERHRQAALAYQDQLAEKRKAEEKALRRQVLEAVS</sequence>
<gene>
    <name evidence="1" type="ORF">M878_00580</name>
</gene>
<reference evidence="1 2" key="1">
    <citation type="journal article" date="2014" name="Genome Announc.">
        <title>Draft Genome Sequence of Streptomyces roseochromogenes subsp. oscitans DS 12.976, Producer of the Aminocoumarin Antibiotic Clorobiocin.</title>
        <authorList>
            <person name="Ruckert C."/>
            <person name="Kalinowski J."/>
            <person name="Heide L."/>
            <person name="Apel A.K."/>
        </authorList>
    </citation>
    <scope>NUCLEOTIDE SEQUENCE [LARGE SCALE GENOMIC DNA]</scope>
    <source>
        <strain evidence="1 2">DS 12.976</strain>
    </source>
</reference>
<dbReference type="STRING" id="1352936.M878_00580"/>